<evidence type="ECO:0000313" key="10">
    <source>
        <dbReference type="EMBL" id="TMQ49523.1"/>
    </source>
</evidence>
<name>A0A538SDT4_UNCEI</name>
<dbReference type="Proteomes" id="UP000316292">
    <property type="component" value="Unassembled WGS sequence"/>
</dbReference>
<dbReference type="InterPro" id="IPR001567">
    <property type="entry name" value="Pept_M3A_M3B_dom"/>
</dbReference>
<feature type="signal peptide" evidence="8">
    <location>
        <begin position="1"/>
        <end position="27"/>
    </location>
</feature>
<dbReference type="CDD" id="cd06455">
    <property type="entry name" value="M3A_TOP"/>
    <property type="match status" value="1"/>
</dbReference>
<dbReference type="GO" id="GO:0006518">
    <property type="term" value="P:peptide metabolic process"/>
    <property type="evidence" value="ECO:0007669"/>
    <property type="project" value="TreeGrafter"/>
</dbReference>
<keyword evidence="6 7" id="KW-0482">Metalloprotease</keyword>
<dbReference type="GO" id="GO:0004222">
    <property type="term" value="F:metalloendopeptidase activity"/>
    <property type="evidence" value="ECO:0007669"/>
    <property type="project" value="InterPro"/>
</dbReference>
<evidence type="ECO:0000256" key="2">
    <source>
        <dbReference type="ARBA" id="ARBA00022670"/>
    </source>
</evidence>
<proteinExistence type="inferred from homology"/>
<feature type="domain" description="Peptidase M3A/M3B catalytic" evidence="9">
    <location>
        <begin position="260"/>
        <end position="691"/>
    </location>
</feature>
<keyword evidence="4 7" id="KW-0378">Hydrolase</keyword>
<gene>
    <name evidence="10" type="ORF">E6K71_04635</name>
</gene>
<evidence type="ECO:0000256" key="3">
    <source>
        <dbReference type="ARBA" id="ARBA00022723"/>
    </source>
</evidence>
<keyword evidence="3 7" id="KW-0479">Metal-binding</keyword>
<evidence type="ECO:0000256" key="6">
    <source>
        <dbReference type="ARBA" id="ARBA00023049"/>
    </source>
</evidence>
<evidence type="ECO:0000256" key="1">
    <source>
        <dbReference type="ARBA" id="ARBA00006040"/>
    </source>
</evidence>
<keyword evidence="2 7" id="KW-0645">Protease</keyword>
<evidence type="ECO:0000313" key="11">
    <source>
        <dbReference type="Proteomes" id="UP000316292"/>
    </source>
</evidence>
<dbReference type="GO" id="GO:0046872">
    <property type="term" value="F:metal ion binding"/>
    <property type="evidence" value="ECO:0007669"/>
    <property type="project" value="UniProtKB-UniRule"/>
</dbReference>
<dbReference type="AlphaFoldDB" id="A0A538SDT4"/>
<comment type="cofactor">
    <cofactor evidence="7">
        <name>Zn(2+)</name>
        <dbReference type="ChEBI" id="CHEBI:29105"/>
    </cofactor>
    <text evidence="7">Binds 1 zinc ion.</text>
</comment>
<evidence type="ECO:0000256" key="4">
    <source>
        <dbReference type="ARBA" id="ARBA00022801"/>
    </source>
</evidence>
<evidence type="ECO:0000256" key="5">
    <source>
        <dbReference type="ARBA" id="ARBA00022833"/>
    </source>
</evidence>
<reference evidence="10 11" key="1">
    <citation type="journal article" date="2019" name="Nat. Microbiol.">
        <title>Mediterranean grassland soil C-N compound turnover is dependent on rainfall and depth, and is mediated by genomically divergent microorganisms.</title>
        <authorList>
            <person name="Diamond S."/>
            <person name="Andeer P.F."/>
            <person name="Li Z."/>
            <person name="Crits-Christoph A."/>
            <person name="Burstein D."/>
            <person name="Anantharaman K."/>
            <person name="Lane K.R."/>
            <person name="Thomas B.C."/>
            <person name="Pan C."/>
            <person name="Northen T.R."/>
            <person name="Banfield J.F."/>
        </authorList>
    </citation>
    <scope>NUCLEOTIDE SEQUENCE [LARGE SCALE GENOMIC DNA]</scope>
    <source>
        <strain evidence="10">WS_1</strain>
    </source>
</reference>
<dbReference type="PANTHER" id="PTHR11804">
    <property type="entry name" value="PROTEASE M3 THIMET OLIGOPEPTIDASE-RELATED"/>
    <property type="match status" value="1"/>
</dbReference>
<dbReference type="GO" id="GO:0006508">
    <property type="term" value="P:proteolysis"/>
    <property type="evidence" value="ECO:0007669"/>
    <property type="project" value="UniProtKB-KW"/>
</dbReference>
<organism evidence="10 11">
    <name type="scientific">Eiseniibacteriota bacterium</name>
    <dbReference type="NCBI Taxonomy" id="2212470"/>
    <lineage>
        <taxon>Bacteria</taxon>
        <taxon>Candidatus Eiseniibacteriota</taxon>
    </lineage>
</organism>
<dbReference type="Gene3D" id="1.10.1370.40">
    <property type="match status" value="1"/>
</dbReference>
<keyword evidence="8" id="KW-0732">Signal</keyword>
<sequence length="700" mass="78375">MLSRFPDSRPFAIALSLAILLSAPAQAASPAKAKTGAKPAAKAAAPAKSAAKAAATAPFFTGRPGAQAYRAASSMELREAQQAIARMLAVKGTRTIANTVMAFNEAMTHGENVAYQSHLLEAVHPDSSFRSTAESISQSANKFLDDLSLRRDVYDALVSVDVSKADPATQYFMMRTLRDFRRAGVDKDKATRKEIAGIYEELVKTSQDFDRNIRTDSRKIQVAPADLEGLPEDYVRAHAPGPDGSITLSIETPDYIPVIRYAKSADLRKKIMHEAMNRAYPPNLAVLDSLLAKRYRVARILGYPTWADYITEDKMIGTAQNAADFITRLNQTTLKRAQEEYAVYLKRKQEDDPSATQVNRWEISYYGRLIRKRDFDFDPQEVRPYFAFDNVKQGVLDVTSRMFGVTYKRIPNAPVWDASVEAYEVYEGPRLLGRFYFDLHPRPGKFNHAAKFTIRQGARGLQLPEHALVCNFPGGKPGDPGLMEHSDVQTFFHEFGHLLHAIFGGQGQWEPVAGTATERDFVEAPSQMLEEWVWDPKVLQTFAKHYKTGHPIPVELVQKMRRADAFGRALQTATQAFYSAVSLNIYNKPPDHVVTDTIVADLEPRFTPVPPMPDAHMQTSFGHLDGYSAVYYTYMWSLVISKDMFSAFDKSDLLSPTVATRYRDIVLAPGGTRPAKDIVHDFLGRDYDFRQFDAWLAGQN</sequence>
<evidence type="ECO:0000259" key="9">
    <source>
        <dbReference type="Pfam" id="PF01432"/>
    </source>
</evidence>
<dbReference type="Pfam" id="PF01432">
    <property type="entry name" value="Peptidase_M3"/>
    <property type="match status" value="1"/>
</dbReference>
<dbReference type="PANTHER" id="PTHR11804:SF84">
    <property type="entry name" value="SACCHAROLYSIN"/>
    <property type="match status" value="1"/>
</dbReference>
<dbReference type="SUPFAM" id="SSF55486">
    <property type="entry name" value="Metalloproteases ('zincins'), catalytic domain"/>
    <property type="match status" value="1"/>
</dbReference>
<dbReference type="EMBL" id="VBOR01000056">
    <property type="protein sequence ID" value="TMQ49523.1"/>
    <property type="molecule type" value="Genomic_DNA"/>
</dbReference>
<dbReference type="InterPro" id="IPR024077">
    <property type="entry name" value="Neurolysin/TOP_dom2"/>
</dbReference>
<protein>
    <submittedName>
        <fullName evidence="10">Zn-dependent oligopeptidase</fullName>
    </submittedName>
</protein>
<dbReference type="InterPro" id="IPR024079">
    <property type="entry name" value="MetalloPept_cat_dom_sf"/>
</dbReference>
<dbReference type="InterPro" id="IPR045090">
    <property type="entry name" value="Pept_M3A_M3B"/>
</dbReference>
<comment type="similarity">
    <text evidence="1 7">Belongs to the peptidase M3 family.</text>
</comment>
<dbReference type="Gene3D" id="1.10.1370.10">
    <property type="entry name" value="Neurolysin, domain 3"/>
    <property type="match status" value="1"/>
</dbReference>
<keyword evidence="5 7" id="KW-0862">Zinc</keyword>
<feature type="chain" id="PRO_5021964034" evidence="8">
    <location>
        <begin position="28"/>
        <end position="700"/>
    </location>
</feature>
<dbReference type="Gene3D" id="3.40.390.10">
    <property type="entry name" value="Collagenase (Catalytic Domain)"/>
    <property type="match status" value="1"/>
</dbReference>
<accession>A0A538SDT4</accession>
<evidence type="ECO:0000256" key="8">
    <source>
        <dbReference type="SAM" id="SignalP"/>
    </source>
</evidence>
<comment type="caution">
    <text evidence="10">The sequence shown here is derived from an EMBL/GenBank/DDBJ whole genome shotgun (WGS) entry which is preliminary data.</text>
</comment>
<evidence type="ECO:0000256" key="7">
    <source>
        <dbReference type="RuleBase" id="RU003435"/>
    </source>
</evidence>